<dbReference type="RefSeq" id="XP_023804221.1">
    <property type="nucleotide sequence ID" value="XM_023948453.1"/>
</dbReference>
<dbReference type="AlphaFoldDB" id="A0A8C0U161"/>
<protein>
    <submittedName>
        <fullName evidence="6">Mucin-3B-like</fullName>
    </submittedName>
</protein>
<dbReference type="GeneID" id="111945802"/>
<keyword evidence="3" id="KW-0812">Transmembrane</keyword>
<reference evidence="6" key="1">
    <citation type="submission" date="2025-08" db="UniProtKB">
        <authorList>
            <consortium name="Ensembl"/>
        </authorList>
    </citation>
    <scope>IDENTIFICATION</scope>
</reference>
<dbReference type="Gene3D" id="2.10.25.10">
    <property type="entry name" value="Laminin"/>
    <property type="match status" value="1"/>
</dbReference>
<feature type="compositionally biased region" description="Basic and acidic residues" evidence="2">
    <location>
        <begin position="425"/>
        <end position="439"/>
    </location>
</feature>
<feature type="region of interest" description="Disordered" evidence="2">
    <location>
        <begin position="404"/>
        <end position="439"/>
    </location>
</feature>
<organism evidence="6 7">
    <name type="scientific">Cyanistes caeruleus</name>
    <name type="common">Eurasian blue tit</name>
    <name type="synonym">Parus caeruleus</name>
    <dbReference type="NCBI Taxonomy" id="156563"/>
    <lineage>
        <taxon>Eukaryota</taxon>
        <taxon>Metazoa</taxon>
        <taxon>Chordata</taxon>
        <taxon>Craniata</taxon>
        <taxon>Vertebrata</taxon>
        <taxon>Euteleostomi</taxon>
        <taxon>Archelosauria</taxon>
        <taxon>Archosauria</taxon>
        <taxon>Dinosauria</taxon>
        <taxon>Saurischia</taxon>
        <taxon>Theropoda</taxon>
        <taxon>Coelurosauria</taxon>
        <taxon>Aves</taxon>
        <taxon>Neognathae</taxon>
        <taxon>Neoaves</taxon>
        <taxon>Telluraves</taxon>
        <taxon>Australaves</taxon>
        <taxon>Passeriformes</taxon>
        <taxon>Paridae</taxon>
        <taxon>Cyanistes</taxon>
    </lineage>
</organism>
<feature type="domain" description="SEA" evidence="4">
    <location>
        <begin position="111"/>
        <end position="219"/>
    </location>
</feature>
<dbReference type="Proteomes" id="UP000694410">
    <property type="component" value="Unplaced"/>
</dbReference>
<dbReference type="PANTHER" id="PTHR37999">
    <property type="entry name" value="MUCIN-17"/>
    <property type="match status" value="1"/>
</dbReference>
<keyword evidence="1" id="KW-0245">EGF-like domain</keyword>
<dbReference type="SMART" id="SM00200">
    <property type="entry name" value="SEA"/>
    <property type="match status" value="1"/>
</dbReference>
<dbReference type="PROSITE" id="PS50024">
    <property type="entry name" value="SEA"/>
    <property type="match status" value="1"/>
</dbReference>
<keyword evidence="3" id="KW-1133">Transmembrane helix</keyword>
<dbReference type="SUPFAM" id="SSF82671">
    <property type="entry name" value="SEA domain"/>
    <property type="match status" value="1"/>
</dbReference>
<feature type="region of interest" description="Disordered" evidence="2">
    <location>
        <begin position="1"/>
        <end position="25"/>
    </location>
</feature>
<evidence type="ECO:0000259" key="5">
    <source>
        <dbReference type="PROSITE" id="PS50026"/>
    </source>
</evidence>
<dbReference type="PROSITE" id="PS50026">
    <property type="entry name" value="EGF_3"/>
    <property type="match status" value="1"/>
</dbReference>
<evidence type="ECO:0000313" key="7">
    <source>
        <dbReference type="Proteomes" id="UP000694410"/>
    </source>
</evidence>
<proteinExistence type="predicted"/>
<evidence type="ECO:0000256" key="3">
    <source>
        <dbReference type="SAM" id="Phobius"/>
    </source>
</evidence>
<dbReference type="InterPro" id="IPR053311">
    <property type="entry name" value="Mucosal_Integrity_Assoc"/>
</dbReference>
<dbReference type="InterPro" id="IPR000082">
    <property type="entry name" value="SEA_dom"/>
</dbReference>
<dbReference type="OrthoDB" id="7493297at2759"/>
<name>A0A8C0U161_CYACU</name>
<feature type="domain" description="EGF-like" evidence="5">
    <location>
        <begin position="64"/>
        <end position="96"/>
    </location>
</feature>
<dbReference type="Ensembl" id="ENSCCET00000003085.1">
    <property type="protein sequence ID" value="ENSCCEP00000001813.1"/>
    <property type="gene ID" value="ENSCCEG00000002108.1"/>
</dbReference>
<dbReference type="PROSITE" id="PS00022">
    <property type="entry name" value="EGF_1"/>
    <property type="match status" value="1"/>
</dbReference>
<dbReference type="KEGG" id="ccae:111945802"/>
<keyword evidence="1" id="KW-1015">Disulfide bond</keyword>
<comment type="caution">
    <text evidence="1">Lacks conserved residue(s) required for the propagation of feature annotation.</text>
</comment>
<sequence>MDTTTPTLTMTPTPSSTPTVPTITTSSSITTSATTMTTTVTSPGQCQNGGTWDGGKCLCPEGFQGDFCEDPICQNGGTWDSGLCQCTKNFRGDRCQFIKDIVDISNEPVMMNATVEMKTKIVNRNLTDEFKNPSSDAYKDFEKMFQEKMLKIYGHIKDYQGVVIKNLSSGSIVVVYDALLKVNPSSRVNDTLKNISKNFVTAFQNYTDCDETCTGDKCSFCFNAAATEVLNYRPEPLEEGLCDTYVQEGFQTFYRPSLTDTGIVCVTPCDARHAHPLPCVHGSCSVSRAGPQCQCSDQLIFWYQDKACRSRVSKVGVAVGVPVAILVLVTTIFTVLLLRSRRQKEQYRDRLRSRSELYSSEDENWDASQGFAAGNPAATWEDMETSSTPYINLEMVDTSRMMHIRRPTVVPPVGPPESQRGQDTGTRRRAEGGHRDTRT</sequence>
<dbReference type="Pfam" id="PF01390">
    <property type="entry name" value="SEA"/>
    <property type="match status" value="1"/>
</dbReference>
<reference evidence="6" key="2">
    <citation type="submission" date="2025-09" db="UniProtKB">
        <authorList>
            <consortium name="Ensembl"/>
        </authorList>
    </citation>
    <scope>IDENTIFICATION</scope>
</reference>
<gene>
    <name evidence="6" type="primary">LOC111945802</name>
</gene>
<evidence type="ECO:0000256" key="2">
    <source>
        <dbReference type="SAM" id="MobiDB-lite"/>
    </source>
</evidence>
<dbReference type="InterPro" id="IPR000742">
    <property type="entry name" value="EGF"/>
</dbReference>
<dbReference type="GO" id="GO:0071944">
    <property type="term" value="C:cell periphery"/>
    <property type="evidence" value="ECO:0007669"/>
    <property type="project" value="UniProtKB-ARBA"/>
</dbReference>
<feature type="transmembrane region" description="Helical" evidence="3">
    <location>
        <begin position="315"/>
        <end position="338"/>
    </location>
</feature>
<keyword evidence="3" id="KW-0472">Membrane</keyword>
<accession>A0A8C0U161</accession>
<keyword evidence="7" id="KW-1185">Reference proteome</keyword>
<dbReference type="InterPro" id="IPR036364">
    <property type="entry name" value="SEA_dom_sf"/>
</dbReference>
<dbReference type="Gene3D" id="3.30.70.960">
    <property type="entry name" value="SEA domain"/>
    <property type="match status" value="1"/>
</dbReference>
<evidence type="ECO:0000313" key="6">
    <source>
        <dbReference type="Ensembl" id="ENSCCEP00000001813.1"/>
    </source>
</evidence>
<evidence type="ECO:0000259" key="4">
    <source>
        <dbReference type="PROSITE" id="PS50024"/>
    </source>
</evidence>
<evidence type="ECO:0000256" key="1">
    <source>
        <dbReference type="PROSITE-ProRule" id="PRU00076"/>
    </source>
</evidence>
<dbReference type="PANTHER" id="PTHR37999:SF2">
    <property type="entry name" value="MUCIN-17"/>
    <property type="match status" value="1"/>
</dbReference>
<feature type="disulfide bond" evidence="1">
    <location>
        <begin position="86"/>
        <end position="95"/>
    </location>
</feature>